<protein>
    <submittedName>
        <fullName evidence="1">Uncharacterized protein</fullName>
    </submittedName>
</protein>
<dbReference type="Proteomes" id="UP000182690">
    <property type="component" value="Unassembled WGS sequence"/>
</dbReference>
<evidence type="ECO:0000313" key="2">
    <source>
        <dbReference type="Proteomes" id="UP000182690"/>
    </source>
</evidence>
<evidence type="ECO:0000313" key="1">
    <source>
        <dbReference type="EMBL" id="SDQ15779.1"/>
    </source>
</evidence>
<gene>
    <name evidence="1" type="ORF">SAMN04488565_0968</name>
</gene>
<sequence>MGGFWSASPYTGRHETFAYPEERLILDRYTITTAIETRVFWNWTHCLTPTR</sequence>
<reference evidence="1 2" key="1">
    <citation type="submission" date="2016-10" db="EMBL/GenBank/DDBJ databases">
        <authorList>
            <person name="de Groot N.N."/>
        </authorList>
    </citation>
    <scope>NUCLEOTIDE SEQUENCE [LARGE SCALE GENOMIC DNA]</scope>
    <source>
        <strain evidence="1 2">DSM 22788</strain>
    </source>
</reference>
<dbReference type="EMBL" id="FNKB01000001">
    <property type="protein sequence ID" value="SDQ15779.1"/>
    <property type="molecule type" value="Genomic_DNA"/>
</dbReference>
<proteinExistence type="predicted"/>
<dbReference type="STRING" id="1079994.SAMN04488565_0968"/>
<name>A0A1H0YKQ1_9MICO</name>
<accession>A0A1H0YKQ1</accession>
<dbReference type="AlphaFoldDB" id="A0A1H0YKQ1"/>
<organism evidence="1 2">
    <name type="scientific">Leucobacter chromiiresistens</name>
    <dbReference type="NCBI Taxonomy" id="1079994"/>
    <lineage>
        <taxon>Bacteria</taxon>
        <taxon>Bacillati</taxon>
        <taxon>Actinomycetota</taxon>
        <taxon>Actinomycetes</taxon>
        <taxon>Micrococcales</taxon>
        <taxon>Microbacteriaceae</taxon>
        <taxon>Leucobacter</taxon>
    </lineage>
</organism>